<feature type="non-terminal residue" evidence="2">
    <location>
        <position position="92"/>
    </location>
</feature>
<feature type="domain" description="Capsule synthesis protein CapA" evidence="1">
    <location>
        <begin position="16"/>
        <end position="79"/>
    </location>
</feature>
<evidence type="ECO:0000313" key="2">
    <source>
        <dbReference type="EMBL" id="CAB4019818.1"/>
    </source>
</evidence>
<protein>
    <recommendedName>
        <fullName evidence="1">Capsule synthesis protein CapA domain-containing protein</fullName>
    </recommendedName>
</protein>
<gene>
    <name evidence="2" type="ORF">PACLA_8A010229</name>
</gene>
<proteinExistence type="predicted"/>
<evidence type="ECO:0000259" key="1">
    <source>
        <dbReference type="Pfam" id="PF09587"/>
    </source>
</evidence>
<name>A0A7D9IZ11_PARCT</name>
<comment type="caution">
    <text evidence="2">The sequence shown here is derived from an EMBL/GenBank/DDBJ whole genome shotgun (WGS) entry which is preliminary data.</text>
</comment>
<dbReference type="InterPro" id="IPR019079">
    <property type="entry name" value="Capsule_synth_CapA"/>
</dbReference>
<evidence type="ECO:0000313" key="3">
    <source>
        <dbReference type="Proteomes" id="UP001152795"/>
    </source>
</evidence>
<organism evidence="2 3">
    <name type="scientific">Paramuricea clavata</name>
    <name type="common">Red gorgonian</name>
    <name type="synonym">Violescent sea-whip</name>
    <dbReference type="NCBI Taxonomy" id="317549"/>
    <lineage>
        <taxon>Eukaryota</taxon>
        <taxon>Metazoa</taxon>
        <taxon>Cnidaria</taxon>
        <taxon>Anthozoa</taxon>
        <taxon>Octocorallia</taxon>
        <taxon>Malacalcyonacea</taxon>
        <taxon>Plexauridae</taxon>
        <taxon>Paramuricea</taxon>
    </lineage>
</organism>
<dbReference type="OrthoDB" id="5947431at2759"/>
<sequence length="92" mass="10309">PIKTSVLLLADVSINVIFVGDISFARCVKKYVDHGYNNYNDTMTKIAGIIRESDIAVGNLESPLVTKVMLKYRFNGRKQVFIHADYRSATAL</sequence>
<dbReference type="AlphaFoldDB" id="A0A7D9IZ11"/>
<keyword evidence="3" id="KW-1185">Reference proteome</keyword>
<dbReference type="Proteomes" id="UP001152795">
    <property type="component" value="Unassembled WGS sequence"/>
</dbReference>
<feature type="non-terminal residue" evidence="2">
    <location>
        <position position="1"/>
    </location>
</feature>
<accession>A0A7D9IZ11</accession>
<dbReference type="Pfam" id="PF09587">
    <property type="entry name" value="PGA_cap"/>
    <property type="match status" value="1"/>
</dbReference>
<dbReference type="EMBL" id="CACRXK020010639">
    <property type="protein sequence ID" value="CAB4019818.1"/>
    <property type="molecule type" value="Genomic_DNA"/>
</dbReference>
<reference evidence="2" key="1">
    <citation type="submission" date="2020-04" db="EMBL/GenBank/DDBJ databases">
        <authorList>
            <person name="Alioto T."/>
            <person name="Alioto T."/>
            <person name="Gomez Garrido J."/>
        </authorList>
    </citation>
    <scope>NUCLEOTIDE SEQUENCE</scope>
    <source>
        <strain evidence="2">A484AB</strain>
    </source>
</reference>